<dbReference type="EMBL" id="JAVFWL010000001">
    <property type="protein sequence ID" value="KAK6730513.1"/>
    <property type="molecule type" value="Genomic_DNA"/>
</dbReference>
<sequence>MDFEGAWQALFQLTAQQYELLSEASTSIRIISNVLLTLTERGSKQSTIAGKKSPFEQLSSFFFHHYHINGYMTIV</sequence>
<evidence type="ECO:0000313" key="2">
    <source>
        <dbReference type="Proteomes" id="UP001303046"/>
    </source>
</evidence>
<proteinExistence type="predicted"/>
<name>A0ABR1BW05_NECAM</name>
<keyword evidence="2" id="KW-1185">Reference proteome</keyword>
<organism evidence="1 2">
    <name type="scientific">Necator americanus</name>
    <name type="common">Human hookworm</name>
    <dbReference type="NCBI Taxonomy" id="51031"/>
    <lineage>
        <taxon>Eukaryota</taxon>
        <taxon>Metazoa</taxon>
        <taxon>Ecdysozoa</taxon>
        <taxon>Nematoda</taxon>
        <taxon>Chromadorea</taxon>
        <taxon>Rhabditida</taxon>
        <taxon>Rhabditina</taxon>
        <taxon>Rhabditomorpha</taxon>
        <taxon>Strongyloidea</taxon>
        <taxon>Ancylostomatidae</taxon>
        <taxon>Bunostominae</taxon>
        <taxon>Necator</taxon>
    </lineage>
</organism>
<dbReference type="Proteomes" id="UP001303046">
    <property type="component" value="Unassembled WGS sequence"/>
</dbReference>
<gene>
    <name evidence="1" type="primary">Necator_chrI.g3277</name>
    <name evidence="1" type="ORF">RB195_007148</name>
</gene>
<reference evidence="1 2" key="1">
    <citation type="submission" date="2023-08" db="EMBL/GenBank/DDBJ databases">
        <title>A Necator americanus chromosomal reference genome.</title>
        <authorList>
            <person name="Ilik V."/>
            <person name="Petrzelkova K.J."/>
            <person name="Pardy F."/>
            <person name="Fuh T."/>
            <person name="Niatou-Singa F.S."/>
            <person name="Gouil Q."/>
            <person name="Baker L."/>
            <person name="Ritchie M.E."/>
            <person name="Jex A.R."/>
            <person name="Gazzola D."/>
            <person name="Li H."/>
            <person name="Toshio Fujiwara R."/>
            <person name="Zhan B."/>
            <person name="Aroian R.V."/>
            <person name="Pafco B."/>
            <person name="Schwarz E.M."/>
        </authorList>
    </citation>
    <scope>NUCLEOTIDE SEQUENCE [LARGE SCALE GENOMIC DNA]</scope>
    <source>
        <strain evidence="1 2">Aroian</strain>
        <tissue evidence="1">Whole animal</tissue>
    </source>
</reference>
<evidence type="ECO:0000313" key="1">
    <source>
        <dbReference type="EMBL" id="KAK6730513.1"/>
    </source>
</evidence>
<accession>A0ABR1BW05</accession>
<protein>
    <submittedName>
        <fullName evidence="1">Uncharacterized protein</fullName>
    </submittedName>
</protein>
<comment type="caution">
    <text evidence="1">The sequence shown here is derived from an EMBL/GenBank/DDBJ whole genome shotgun (WGS) entry which is preliminary data.</text>
</comment>